<comment type="catalytic activity">
    <reaction evidence="10">
        <text>ergosterol + UDP-alpha-D-glucose = ergosteryl 3-beta-D-glucoside + UDP + H(+)</text>
        <dbReference type="Rhea" id="RHEA:61836"/>
        <dbReference type="ChEBI" id="CHEBI:15378"/>
        <dbReference type="ChEBI" id="CHEBI:16933"/>
        <dbReference type="ChEBI" id="CHEBI:52973"/>
        <dbReference type="ChEBI" id="CHEBI:58223"/>
        <dbReference type="ChEBI" id="CHEBI:58885"/>
    </reaction>
    <physiologicalReaction direction="left-to-right" evidence="10">
        <dbReference type="Rhea" id="RHEA:61837"/>
    </physiologicalReaction>
</comment>
<evidence type="ECO:0000256" key="6">
    <source>
        <dbReference type="ARBA" id="ARBA00022676"/>
    </source>
</evidence>
<feature type="region of interest" description="Disordered" evidence="12">
    <location>
        <begin position="1394"/>
        <end position="1449"/>
    </location>
</feature>
<reference evidence="15" key="2">
    <citation type="submission" date="2015-01" db="EMBL/GenBank/DDBJ databases">
        <title>Evolutionary Origins and Diversification of the Mycorrhizal Mutualists.</title>
        <authorList>
            <consortium name="DOE Joint Genome Institute"/>
            <consortium name="Mycorrhizal Genomics Consortium"/>
            <person name="Kohler A."/>
            <person name="Kuo A."/>
            <person name="Nagy L.G."/>
            <person name="Floudas D."/>
            <person name="Copeland A."/>
            <person name="Barry K.W."/>
            <person name="Cichocki N."/>
            <person name="Veneault-Fourrey C."/>
            <person name="LaButti K."/>
            <person name="Lindquist E.A."/>
            <person name="Lipzen A."/>
            <person name="Lundell T."/>
            <person name="Morin E."/>
            <person name="Murat C."/>
            <person name="Riley R."/>
            <person name="Ohm R."/>
            <person name="Sun H."/>
            <person name="Tunlid A."/>
            <person name="Henrissat B."/>
            <person name="Grigoriev I.V."/>
            <person name="Hibbett D.S."/>
            <person name="Martin F."/>
        </authorList>
    </citation>
    <scope>NUCLEOTIDE SEQUENCE [LARGE SCALE GENOMIC DNA]</scope>
    <source>
        <strain evidence="15">F 1598</strain>
    </source>
</reference>
<dbReference type="SUPFAM" id="SSF53756">
    <property type="entry name" value="UDP-Glycosyltransferase/glycogen phosphorylase"/>
    <property type="match status" value="1"/>
</dbReference>
<dbReference type="SMART" id="SM00233">
    <property type="entry name" value="PH"/>
    <property type="match status" value="1"/>
</dbReference>
<dbReference type="InterPro" id="IPR004276">
    <property type="entry name" value="GlycoTrans_28_N"/>
</dbReference>
<dbReference type="InterPro" id="IPR002213">
    <property type="entry name" value="UDP_glucos_trans"/>
</dbReference>
<dbReference type="STRING" id="765440.A0A0C3G460"/>
<dbReference type="GO" id="GO:0005975">
    <property type="term" value="P:carbohydrate metabolic process"/>
    <property type="evidence" value="ECO:0007669"/>
    <property type="project" value="InterPro"/>
</dbReference>
<evidence type="ECO:0000256" key="11">
    <source>
        <dbReference type="ARBA" id="ARBA00049453"/>
    </source>
</evidence>
<accession>A0A0C3G460</accession>
<protein>
    <recommendedName>
        <fullName evidence="4">sterol 3beta-glucosyltransferase</fullName>
        <ecNumber evidence="4">2.4.1.173</ecNumber>
    </recommendedName>
    <alternativeName>
        <fullName evidence="9">Autophagy-related protein 26</fullName>
    </alternativeName>
</protein>
<feature type="compositionally biased region" description="Low complexity" evidence="12">
    <location>
        <begin position="113"/>
        <end position="126"/>
    </location>
</feature>
<name>A0A0C3G460_PILCF</name>
<keyword evidence="6" id="KW-0328">Glycosyltransferase</keyword>
<dbReference type="PANTHER" id="PTHR48050:SF25">
    <property type="entry name" value="STEROL 3-BETA-GLUCOSYLTRANSFERASE"/>
    <property type="match status" value="1"/>
</dbReference>
<proteinExistence type="inferred from homology"/>
<feature type="region of interest" description="Disordered" evidence="12">
    <location>
        <begin position="623"/>
        <end position="674"/>
    </location>
</feature>
<dbReference type="Pfam" id="PF00169">
    <property type="entry name" value="PH"/>
    <property type="match status" value="1"/>
</dbReference>
<comment type="catalytic activity">
    <reaction evidence="11">
        <text>a sterol + UDP-alpha-D-glucose = a sterol 3-beta-D-glucoside + UDP + H(+)</text>
        <dbReference type="Rhea" id="RHEA:22724"/>
        <dbReference type="ChEBI" id="CHEBI:15378"/>
        <dbReference type="ChEBI" id="CHEBI:15889"/>
        <dbReference type="ChEBI" id="CHEBI:37424"/>
        <dbReference type="ChEBI" id="CHEBI:58223"/>
        <dbReference type="ChEBI" id="CHEBI:58885"/>
        <dbReference type="EC" id="2.4.1.173"/>
    </reaction>
    <physiologicalReaction direction="left-to-right" evidence="11">
        <dbReference type="Rhea" id="RHEA:22725"/>
    </physiologicalReaction>
</comment>
<dbReference type="GO" id="GO:0016906">
    <property type="term" value="F:sterol 3-beta-glucosyltransferase activity"/>
    <property type="evidence" value="ECO:0007669"/>
    <property type="project" value="UniProtKB-EC"/>
</dbReference>
<feature type="region of interest" description="Disordered" evidence="12">
    <location>
        <begin position="1"/>
        <end position="157"/>
    </location>
</feature>
<dbReference type="Gene3D" id="3.40.50.2000">
    <property type="entry name" value="Glycogen Phosphorylase B"/>
    <property type="match status" value="2"/>
</dbReference>
<dbReference type="EMBL" id="KN832985">
    <property type="protein sequence ID" value="KIM85436.1"/>
    <property type="molecule type" value="Genomic_DNA"/>
</dbReference>
<dbReference type="InterPro" id="IPR050426">
    <property type="entry name" value="Glycosyltransferase_28"/>
</dbReference>
<feature type="compositionally biased region" description="Low complexity" evidence="12">
    <location>
        <begin position="1399"/>
        <end position="1415"/>
    </location>
</feature>
<reference evidence="14 15" key="1">
    <citation type="submission" date="2014-04" db="EMBL/GenBank/DDBJ databases">
        <authorList>
            <consortium name="DOE Joint Genome Institute"/>
            <person name="Kuo A."/>
            <person name="Tarkka M."/>
            <person name="Buscot F."/>
            <person name="Kohler A."/>
            <person name="Nagy L.G."/>
            <person name="Floudas D."/>
            <person name="Copeland A."/>
            <person name="Barry K.W."/>
            <person name="Cichocki N."/>
            <person name="Veneault-Fourrey C."/>
            <person name="LaButti K."/>
            <person name="Lindquist E.A."/>
            <person name="Lipzen A."/>
            <person name="Lundell T."/>
            <person name="Morin E."/>
            <person name="Murat C."/>
            <person name="Sun H."/>
            <person name="Tunlid A."/>
            <person name="Henrissat B."/>
            <person name="Grigoriev I.V."/>
            <person name="Hibbett D.S."/>
            <person name="Martin F."/>
            <person name="Nordberg H.P."/>
            <person name="Cantor M.N."/>
            <person name="Hua S.X."/>
        </authorList>
    </citation>
    <scope>NUCLEOTIDE SEQUENCE [LARGE SCALE GENOMIC DNA]</scope>
    <source>
        <strain evidence="14 15">F 1598</strain>
    </source>
</reference>
<dbReference type="InParanoid" id="A0A0C3G460"/>
<gene>
    <name evidence="14" type="ORF">PILCRDRAFT_817456</name>
</gene>
<feature type="compositionally biased region" description="Polar residues" evidence="12">
    <location>
        <begin position="96"/>
        <end position="108"/>
    </location>
</feature>
<evidence type="ECO:0000259" key="13">
    <source>
        <dbReference type="PROSITE" id="PS50003"/>
    </source>
</evidence>
<dbReference type="InterPro" id="IPR048065">
    <property type="entry name" value="ATG26_PH_GRAM2"/>
</dbReference>
<organism evidence="14 15">
    <name type="scientific">Piloderma croceum (strain F 1598)</name>
    <dbReference type="NCBI Taxonomy" id="765440"/>
    <lineage>
        <taxon>Eukaryota</taxon>
        <taxon>Fungi</taxon>
        <taxon>Dikarya</taxon>
        <taxon>Basidiomycota</taxon>
        <taxon>Agaricomycotina</taxon>
        <taxon>Agaricomycetes</taxon>
        <taxon>Agaricomycetidae</taxon>
        <taxon>Atheliales</taxon>
        <taxon>Atheliaceae</taxon>
        <taxon>Piloderma</taxon>
    </lineage>
</organism>
<dbReference type="InterPro" id="IPR011993">
    <property type="entry name" value="PH-like_dom_sf"/>
</dbReference>
<dbReference type="OrthoDB" id="10261837at2759"/>
<dbReference type="InterPro" id="IPR001849">
    <property type="entry name" value="PH_domain"/>
</dbReference>
<evidence type="ECO:0000313" key="15">
    <source>
        <dbReference type="Proteomes" id="UP000054166"/>
    </source>
</evidence>
<dbReference type="InterPro" id="IPR048066">
    <property type="entry name" value="ATG26_PH_GRAM1"/>
</dbReference>
<keyword evidence="8" id="KW-0472">Membrane</keyword>
<dbReference type="GO" id="GO:0016020">
    <property type="term" value="C:membrane"/>
    <property type="evidence" value="ECO:0007669"/>
    <property type="project" value="UniProtKB-SubCell"/>
</dbReference>
<evidence type="ECO:0000256" key="5">
    <source>
        <dbReference type="ARBA" id="ARBA00022490"/>
    </source>
</evidence>
<keyword evidence="15" id="KW-1185">Reference proteome</keyword>
<feature type="region of interest" description="Disordered" evidence="12">
    <location>
        <begin position="178"/>
        <end position="309"/>
    </location>
</feature>
<dbReference type="CDD" id="cd13215">
    <property type="entry name" value="PH-GRAM1_AGT26"/>
    <property type="match status" value="1"/>
</dbReference>
<keyword evidence="5" id="KW-0963">Cytoplasm</keyword>
<keyword evidence="7 14" id="KW-0808">Transferase</keyword>
<evidence type="ECO:0000256" key="8">
    <source>
        <dbReference type="ARBA" id="ARBA00023136"/>
    </source>
</evidence>
<dbReference type="Pfam" id="PF02893">
    <property type="entry name" value="GRAM"/>
    <property type="match status" value="1"/>
</dbReference>
<evidence type="ECO:0000256" key="9">
    <source>
        <dbReference type="ARBA" id="ARBA00029843"/>
    </source>
</evidence>
<dbReference type="FunFam" id="3.40.50.2000:FF:000029">
    <property type="entry name" value="Sterol 3-beta-glucosyltransferase"/>
    <property type="match status" value="1"/>
</dbReference>
<dbReference type="FunFam" id="3.40.50.2000:FF:000009">
    <property type="entry name" value="Sterol 3-beta-glucosyltransferase UGT80A2"/>
    <property type="match status" value="1"/>
</dbReference>
<evidence type="ECO:0000313" key="14">
    <source>
        <dbReference type="EMBL" id="KIM85436.1"/>
    </source>
</evidence>
<dbReference type="Pfam" id="PF03033">
    <property type="entry name" value="Glyco_transf_28"/>
    <property type="match status" value="1"/>
</dbReference>
<evidence type="ECO:0000256" key="3">
    <source>
        <dbReference type="ARBA" id="ARBA00006962"/>
    </source>
</evidence>
<dbReference type="GO" id="GO:0005737">
    <property type="term" value="C:cytoplasm"/>
    <property type="evidence" value="ECO:0007669"/>
    <property type="project" value="UniProtKB-SubCell"/>
</dbReference>
<feature type="compositionally biased region" description="Acidic residues" evidence="12">
    <location>
        <begin position="249"/>
        <end position="266"/>
    </location>
</feature>
<dbReference type="InterPro" id="IPR010610">
    <property type="entry name" value="EryCIII-like_C"/>
</dbReference>
<dbReference type="CDD" id="cd03784">
    <property type="entry name" value="GT1_Gtf-like"/>
    <property type="match status" value="1"/>
</dbReference>
<feature type="domain" description="PH" evidence="13">
    <location>
        <begin position="374"/>
        <end position="466"/>
    </location>
</feature>
<dbReference type="EC" id="2.4.1.173" evidence="4"/>
<evidence type="ECO:0000256" key="10">
    <source>
        <dbReference type="ARBA" id="ARBA00047886"/>
    </source>
</evidence>
<dbReference type="Pfam" id="PF06722">
    <property type="entry name" value="EryCIII-like_C"/>
    <property type="match status" value="1"/>
</dbReference>
<dbReference type="PROSITE" id="PS50003">
    <property type="entry name" value="PH_DOMAIN"/>
    <property type="match status" value="1"/>
</dbReference>
<dbReference type="PANTHER" id="PTHR48050">
    <property type="entry name" value="STEROL 3-BETA-GLUCOSYLTRANSFERASE"/>
    <property type="match status" value="1"/>
</dbReference>
<dbReference type="CDD" id="cd13216">
    <property type="entry name" value="PH-GRAM2_AGT26"/>
    <property type="match status" value="1"/>
</dbReference>
<dbReference type="Proteomes" id="UP000054166">
    <property type="component" value="Unassembled WGS sequence"/>
</dbReference>
<dbReference type="HOGENOM" id="CLU_000537_6_0_1"/>
<evidence type="ECO:0000256" key="4">
    <source>
        <dbReference type="ARBA" id="ARBA00012650"/>
    </source>
</evidence>
<sequence>MSDHDSLKPVVHDYALTNQPSQPAVPMMKHADQDEEADGSSSPRKRITRAVGKSVDNLTRSLSGRSTPQQRQTAASPPRRLFSLNRKGKPKELINESLSPDSDNSNAQGRYVSPSPSSRPTSPIISGASDDSPFIRPQSPSAPAYPIRPSLQAFRGDGSMRAGTQTLIQALQAIPWAEDSDNDEEVMPQRLSTALESDSSDEEDTLGHLASSIHTIHRPVARSRRADAPPSPALGLQAPSMGIHGEVASESESEENLVSEELEAEDFERTPRPSGSVPDYVQELSSSPVGTPGGSNDLPRRTTMARSGSMATVRLQRRAKLAEKLKDVFELKDIDEVWAEMPCWLLRSVLLQGYMYLTNSYLCFFAHMPTREDQILKSGSLNKKAQRTKRWIKHWFVLKNDALSWYQSSSDPYFPHGIVDLRYAISCDPVNEKGIRLRTNQKTISLSADSVPSRGEWVKAIRRVIFKTQNMGDSVKIAIPYSAVLDVEKSAAMDFSETIEVKVVDKEEAFSVDSYFFAYFHDLPDALDQIRDAVRASRVLPPLSSPQAVLDTTAARPPLAPVIPMDRAQSLPAVDLASKTTSGFRLTSLLRPFHDNARPMSSPSPEHLDQGEDFTHISKRSGASFVPFTSSPKSQEARLPSSEPRPLVGASASNLTPTPSNIEHTYPPSTPTNDLPSMSWNVGVPSWLKGSSRRVLGSSSSAGITYSTPLVASTSLGGVSEVYSSTTLSSSTTRSRCAPSELGYSVLETPEIAIDQEMTDKFRTVFAFDDKEVLLGYFSGYIYSLLPVYGRLFISTNYFCFKSSGPLTSRTRMMLPIRDILAVENTRATRFGHHGLIVIIKGHEELFFEFGLEDRRSAFVTLLERQMEVVQRPQVASEVPILSPGKRDALLLEEFEAKTSDSTDADPRPAPDGMTDSLPAIMFTSASSTFLTFKPKESLHFTFLTIGSRGDVQPYIALAKALLADGHRVKIATHGEFKEWIEAHGIEYGYVGGDPAELMRICVENGTFTLAFMKEGLLKFRGWLDDLLATSWEACQGTDVLIESPSAMGGYHIAEALGIPYFRAFTMTWSRTRAYPHAFAVPERKMGGSYNYMSYVMFDQVFWRATSGQINRWRRNVLHLASTSLDKMEPHKIPFLYNFSPIVVPPPLDWPEWIRITGYWFLDDADVGSKKWTPPSDLEIFIDSAHKVGKKVVYIGFGSIVVSDPKAMTRTIVEAIVHSGVHAVLSKGWSDRLQVKPNGEVAEPEEPLPPQIFRISSVPHDWLFRRIDAACHHGGAGTTGASLRAGIPTIIKPFFGDQFFWADRVEALGVGSGVRKLTVESLTDALRAATTDIKQIDRAKLIGEQIRAENGPATAAEAIYRDLEYARSLIKRAIHDDLLEDVIVDEDATIRDYERRPSSSHSGYSSSGSGPGASSEDWSVVSDQEDRRSSMGSRRSRSDGPVDRPSTFKRNSLAAAVMSVLPDALHAVPSHRRTGSVTSSTP</sequence>
<dbReference type="Gene3D" id="2.30.29.30">
    <property type="entry name" value="Pleckstrin-homology domain (PH domain)/Phosphotyrosine-binding domain (PTB)"/>
    <property type="match status" value="2"/>
</dbReference>
<comment type="subcellular location">
    <subcellularLocation>
        <location evidence="2">Cytoplasm</location>
    </subcellularLocation>
    <subcellularLocation>
        <location evidence="1">Membrane</location>
        <topology evidence="1">Peripheral membrane protein</topology>
    </subcellularLocation>
</comment>
<evidence type="ECO:0000256" key="1">
    <source>
        <dbReference type="ARBA" id="ARBA00004170"/>
    </source>
</evidence>
<evidence type="ECO:0000256" key="7">
    <source>
        <dbReference type="ARBA" id="ARBA00022679"/>
    </source>
</evidence>
<feature type="compositionally biased region" description="Polar residues" evidence="12">
    <location>
        <begin position="56"/>
        <end position="75"/>
    </location>
</feature>
<feature type="compositionally biased region" description="Basic and acidic residues" evidence="12">
    <location>
        <begin position="1"/>
        <end position="11"/>
    </location>
</feature>
<feature type="compositionally biased region" description="Polar residues" evidence="12">
    <location>
        <begin position="651"/>
        <end position="663"/>
    </location>
</feature>
<comment type="similarity">
    <text evidence="3">Belongs to the glycosyltransferase 28 family.</text>
</comment>
<dbReference type="InterPro" id="IPR004182">
    <property type="entry name" value="GRAM"/>
</dbReference>
<evidence type="ECO:0000256" key="2">
    <source>
        <dbReference type="ARBA" id="ARBA00004496"/>
    </source>
</evidence>
<dbReference type="GO" id="GO:0016125">
    <property type="term" value="P:sterol metabolic process"/>
    <property type="evidence" value="ECO:0007669"/>
    <property type="project" value="TreeGrafter"/>
</dbReference>
<dbReference type="SUPFAM" id="SSF50729">
    <property type="entry name" value="PH domain-like"/>
    <property type="match status" value="1"/>
</dbReference>
<evidence type="ECO:0000256" key="12">
    <source>
        <dbReference type="SAM" id="MobiDB-lite"/>
    </source>
</evidence>
<dbReference type="SMART" id="SM00568">
    <property type="entry name" value="GRAM"/>
    <property type="match status" value="2"/>
</dbReference>